<feature type="compositionally biased region" description="Polar residues" evidence="2">
    <location>
        <begin position="813"/>
        <end position="824"/>
    </location>
</feature>
<feature type="region of interest" description="Disordered" evidence="2">
    <location>
        <begin position="360"/>
        <end position="384"/>
    </location>
</feature>
<reference evidence="3" key="1">
    <citation type="journal article" date="2010" name="Science">
        <title>Plasticity of animal genome architecture unmasked by rapid evolution of a pelagic tunicate.</title>
        <authorList>
            <person name="Denoeud F."/>
            <person name="Henriet S."/>
            <person name="Mungpakdee S."/>
            <person name="Aury J.M."/>
            <person name="Da Silva C."/>
            <person name="Brinkmann H."/>
            <person name="Mikhaleva J."/>
            <person name="Olsen L.C."/>
            <person name="Jubin C."/>
            <person name="Canestro C."/>
            <person name="Bouquet J.M."/>
            <person name="Danks G."/>
            <person name="Poulain J."/>
            <person name="Campsteijn C."/>
            <person name="Adamski M."/>
            <person name="Cross I."/>
            <person name="Yadetie F."/>
            <person name="Muffato M."/>
            <person name="Louis A."/>
            <person name="Butcher S."/>
            <person name="Tsagkogeorga G."/>
            <person name="Konrad A."/>
            <person name="Singh S."/>
            <person name="Jensen M.F."/>
            <person name="Cong E.H."/>
            <person name="Eikeseth-Otteraa H."/>
            <person name="Noel B."/>
            <person name="Anthouard V."/>
            <person name="Porcel B.M."/>
            <person name="Kachouri-Lafond R."/>
            <person name="Nishino A."/>
            <person name="Ugolini M."/>
            <person name="Chourrout P."/>
            <person name="Nishida H."/>
            <person name="Aasland R."/>
            <person name="Huzurbazar S."/>
            <person name="Westhof E."/>
            <person name="Delsuc F."/>
            <person name="Lehrach H."/>
            <person name="Reinhardt R."/>
            <person name="Weissenbach J."/>
            <person name="Roy S.W."/>
            <person name="Artiguenave F."/>
            <person name="Postlethwait J.H."/>
            <person name="Manak J.R."/>
            <person name="Thompson E.M."/>
            <person name="Jaillon O."/>
            <person name="Du Pasquier L."/>
            <person name="Boudinot P."/>
            <person name="Liberles D.A."/>
            <person name="Volff J.N."/>
            <person name="Philippe H."/>
            <person name="Lenhard B."/>
            <person name="Roest Crollius H."/>
            <person name="Wincker P."/>
            <person name="Chourrout D."/>
        </authorList>
    </citation>
    <scope>NUCLEOTIDE SEQUENCE [LARGE SCALE GENOMIC DNA]</scope>
</reference>
<feature type="compositionally biased region" description="Low complexity" evidence="2">
    <location>
        <begin position="496"/>
        <end position="515"/>
    </location>
</feature>
<accession>E4X8P3</accession>
<feature type="compositionally biased region" description="Basic and acidic residues" evidence="2">
    <location>
        <begin position="143"/>
        <end position="160"/>
    </location>
</feature>
<dbReference type="InParanoid" id="E4X8P3"/>
<proteinExistence type="predicted"/>
<feature type="coiled-coil region" evidence="1">
    <location>
        <begin position="75"/>
        <end position="102"/>
    </location>
</feature>
<evidence type="ECO:0000313" key="4">
    <source>
        <dbReference type="Proteomes" id="UP000001307"/>
    </source>
</evidence>
<feature type="region of interest" description="Disordered" evidence="2">
    <location>
        <begin position="696"/>
        <end position="730"/>
    </location>
</feature>
<dbReference type="AlphaFoldDB" id="E4X8P3"/>
<feature type="region of interest" description="Disordered" evidence="2">
    <location>
        <begin position="986"/>
        <end position="1015"/>
    </location>
</feature>
<feature type="compositionally biased region" description="Low complexity" evidence="2">
    <location>
        <begin position="1001"/>
        <end position="1015"/>
    </location>
</feature>
<gene>
    <name evidence="3" type="ORF">GSOID_T00004250001</name>
</gene>
<feature type="region of interest" description="Disordered" evidence="2">
    <location>
        <begin position="496"/>
        <end position="517"/>
    </location>
</feature>
<dbReference type="OrthoDB" id="10381108at2759"/>
<name>E4X8P3_OIKDI</name>
<evidence type="ECO:0000313" key="3">
    <source>
        <dbReference type="EMBL" id="CBY08236.1"/>
    </source>
</evidence>
<evidence type="ECO:0000256" key="1">
    <source>
        <dbReference type="SAM" id="Coils"/>
    </source>
</evidence>
<keyword evidence="4" id="KW-1185">Reference proteome</keyword>
<feature type="region of interest" description="Disordered" evidence="2">
    <location>
        <begin position="804"/>
        <end position="824"/>
    </location>
</feature>
<feature type="compositionally biased region" description="Polar residues" evidence="2">
    <location>
        <begin position="698"/>
        <end position="709"/>
    </location>
</feature>
<sequence length="1015" mass="112591">MEAEDVQLRLQRLYKLTADEANTLIQSALDSRKKERLLQVRAQSKKIAARVNHKVKSKERNALKELSNTLEEEWKSRQRERLEKAEAEFEEALRIRGEAQRIAEAQNNSNRHTALEHDLQKKRIDDADRRYQIAVTKLRQERKRAAEENQEREKHKHSALEKERVRAAAVAALGTPESMKPKAEDRTLKNKVSLHNNDVRVKDSFYDQPDHAVIPATSEDNIIDAFKAAEEQARLVEDRLRSENIRHTEAAMKSTLRGEDALRKVRLDNSKTTLESHLEVLRRKEFARQNAGSMAATAKRLVTSEATKQFQMEQIVADAIGGAGYSVAPDPELDISSATDSSAPDGQHIPYTHYDLHEEKTTRQGNDTLKLNSPQESSEMSLPEVTQVPSILKTSNSAIPRENHSVRFNDEQKQLLEMFESQKREMELLLEQAKIEHEENLQQLEQAQASTLEGDYSASHSSSASNNSSIMTQRVIENLDAIKSYQNKLIQKYSSSSENNATSSTATSSHSFPSTEQSIAAYHQQAPASVNIDNSIQVHEVNSSNLSKEDSETAQHQSFIGLPPYTPPTFHESMFDATKISQENVSREPSTGMIDIDQELREEQEIIAKNEAELQKLRAISENLERQMMGLTLSSTGPLFHHSQQSIEVKDVPSLSESYHSNVSSIKIADISPAFEPTGNFSGAQTPTPVERLKLDQSGITDSAPTESTPRSEQRTKMTRKVSKNSKLSNLSVNETSYMSLPDNQPYKFQGFNSSSSSISTISHESQSHSHGTATLIGISKATGEPSTAERSFSNQSILLGVRKHKSDPVARNNESIDTSNISGSYSEGRIQDIIKETLQEIMMQEGNDVNLGLPSLSITPISTVNETPAVPASFAEFESISSDNSELPKPDPNDLPDELSETDTEILTKLLMEQFNGLENNLNAAEIVNESYGAITEPLNILPTSPSSENSGTNSIVAHGFPGIDFNATPGSPVVLSEMELNHLPELSTTVEEDSSYQRSPGDSASPSSSPENN</sequence>
<feature type="region of interest" description="Disordered" evidence="2">
    <location>
        <begin position="880"/>
        <end position="899"/>
    </location>
</feature>
<organism evidence="3">
    <name type="scientific">Oikopleura dioica</name>
    <name type="common">Tunicate</name>
    <dbReference type="NCBI Taxonomy" id="34765"/>
    <lineage>
        <taxon>Eukaryota</taxon>
        <taxon>Metazoa</taxon>
        <taxon>Chordata</taxon>
        <taxon>Tunicata</taxon>
        <taxon>Appendicularia</taxon>
        <taxon>Copelata</taxon>
        <taxon>Oikopleuridae</taxon>
        <taxon>Oikopleura</taxon>
    </lineage>
</organism>
<protein>
    <submittedName>
        <fullName evidence="3">Uncharacterized protein</fullName>
    </submittedName>
</protein>
<keyword evidence="1" id="KW-0175">Coiled coil</keyword>
<evidence type="ECO:0000256" key="2">
    <source>
        <dbReference type="SAM" id="MobiDB-lite"/>
    </source>
</evidence>
<feature type="compositionally biased region" description="Polar residues" evidence="2">
    <location>
        <begin position="363"/>
        <end position="380"/>
    </location>
</feature>
<feature type="region of interest" description="Disordered" evidence="2">
    <location>
        <begin position="141"/>
        <end position="160"/>
    </location>
</feature>
<feature type="coiled-coil region" evidence="1">
    <location>
        <begin position="593"/>
        <end position="634"/>
    </location>
</feature>
<feature type="compositionally biased region" description="Low complexity" evidence="2">
    <location>
        <begin position="457"/>
        <end position="469"/>
    </location>
</feature>
<dbReference type="Proteomes" id="UP000001307">
    <property type="component" value="Unassembled WGS sequence"/>
</dbReference>
<feature type="region of interest" description="Disordered" evidence="2">
    <location>
        <begin position="449"/>
        <end position="469"/>
    </location>
</feature>
<dbReference type="EMBL" id="FN653029">
    <property type="protein sequence ID" value="CBY08236.1"/>
    <property type="molecule type" value="Genomic_DNA"/>
</dbReference>